<gene>
    <name evidence="1" type="ORF">QM524_11650</name>
</gene>
<organism evidence="1 2">
    <name type="scientific">Flectobacillus roseus</name>
    <dbReference type="NCBI Taxonomy" id="502259"/>
    <lineage>
        <taxon>Bacteria</taxon>
        <taxon>Pseudomonadati</taxon>
        <taxon>Bacteroidota</taxon>
        <taxon>Cytophagia</taxon>
        <taxon>Cytophagales</taxon>
        <taxon>Flectobacillaceae</taxon>
        <taxon>Flectobacillus</taxon>
    </lineage>
</organism>
<sequence>MALKKYKLVNLPEKGKLKFESSIGTIVLDPEEMTDEEAERLLKTKDENILQYIKEA</sequence>
<dbReference type="EMBL" id="JASHIF010000009">
    <property type="protein sequence ID" value="MDI9859865.1"/>
    <property type="molecule type" value="Genomic_DNA"/>
</dbReference>
<reference evidence="1 2" key="1">
    <citation type="submission" date="2023-05" db="EMBL/GenBank/DDBJ databases">
        <title>Novel species of genus Flectobacillus isolated from stream in China.</title>
        <authorList>
            <person name="Lu H."/>
        </authorList>
    </citation>
    <scope>NUCLEOTIDE SEQUENCE [LARGE SCALE GENOMIC DNA]</scope>
    <source>
        <strain evidence="1 2">KCTC 42575</strain>
    </source>
</reference>
<comment type="caution">
    <text evidence="1">The sequence shown here is derived from an EMBL/GenBank/DDBJ whole genome shotgun (WGS) entry which is preliminary data.</text>
</comment>
<protein>
    <submittedName>
        <fullName evidence="1">Uncharacterized protein</fullName>
    </submittedName>
</protein>
<evidence type="ECO:0000313" key="2">
    <source>
        <dbReference type="Proteomes" id="UP001236507"/>
    </source>
</evidence>
<name>A0ABT6Y8I1_9BACT</name>
<dbReference type="Proteomes" id="UP001236507">
    <property type="component" value="Unassembled WGS sequence"/>
</dbReference>
<accession>A0ABT6Y8I1</accession>
<evidence type="ECO:0000313" key="1">
    <source>
        <dbReference type="EMBL" id="MDI9859865.1"/>
    </source>
</evidence>
<dbReference type="RefSeq" id="WP_283344727.1">
    <property type="nucleotide sequence ID" value="NZ_JASHIF010000009.1"/>
</dbReference>
<proteinExistence type="predicted"/>
<keyword evidence="2" id="KW-1185">Reference proteome</keyword>